<keyword evidence="2" id="KW-1185">Reference proteome</keyword>
<name>A0ABP8NDZ4_9BACT</name>
<evidence type="ECO:0000313" key="2">
    <source>
        <dbReference type="Proteomes" id="UP001500067"/>
    </source>
</evidence>
<reference evidence="2" key="1">
    <citation type="journal article" date="2019" name="Int. J. Syst. Evol. Microbiol.">
        <title>The Global Catalogue of Microorganisms (GCM) 10K type strain sequencing project: providing services to taxonomists for standard genome sequencing and annotation.</title>
        <authorList>
            <consortium name="The Broad Institute Genomics Platform"/>
            <consortium name="The Broad Institute Genome Sequencing Center for Infectious Disease"/>
            <person name="Wu L."/>
            <person name="Ma J."/>
        </authorList>
    </citation>
    <scope>NUCLEOTIDE SEQUENCE [LARGE SCALE GENOMIC DNA]</scope>
    <source>
        <strain evidence="2">JCM 32105</strain>
    </source>
</reference>
<organism evidence="1 2">
    <name type="scientific">Nemorincola caseinilytica</name>
    <dbReference type="NCBI Taxonomy" id="2054315"/>
    <lineage>
        <taxon>Bacteria</taxon>
        <taxon>Pseudomonadati</taxon>
        <taxon>Bacteroidota</taxon>
        <taxon>Chitinophagia</taxon>
        <taxon>Chitinophagales</taxon>
        <taxon>Chitinophagaceae</taxon>
        <taxon>Nemorincola</taxon>
    </lineage>
</organism>
<evidence type="ECO:0000313" key="1">
    <source>
        <dbReference type="EMBL" id="GAA4464269.1"/>
    </source>
</evidence>
<gene>
    <name evidence="1" type="ORF">GCM10023093_14230</name>
</gene>
<dbReference type="RefSeq" id="WP_345080728.1">
    <property type="nucleotide sequence ID" value="NZ_BAABFA010000009.1"/>
</dbReference>
<protein>
    <submittedName>
        <fullName evidence="1">Uncharacterized protein</fullName>
    </submittedName>
</protein>
<proteinExistence type="predicted"/>
<comment type="caution">
    <text evidence="1">The sequence shown here is derived from an EMBL/GenBank/DDBJ whole genome shotgun (WGS) entry which is preliminary data.</text>
</comment>
<sequence length="81" mass="9711">MWYRKRDRVWIQYLKNIMATDSDSAKFLERYSRRMGITKEYAGSLEVFDLQQYKVVRAAAKVRNALREKGRKPFIFVACKN</sequence>
<dbReference type="Proteomes" id="UP001500067">
    <property type="component" value="Unassembled WGS sequence"/>
</dbReference>
<dbReference type="EMBL" id="BAABFA010000009">
    <property type="protein sequence ID" value="GAA4464269.1"/>
    <property type="molecule type" value="Genomic_DNA"/>
</dbReference>
<accession>A0ABP8NDZ4</accession>